<dbReference type="EMBL" id="FQXV01000001">
    <property type="protein sequence ID" value="SHH61576.1"/>
    <property type="molecule type" value="Genomic_DNA"/>
</dbReference>
<feature type="transmembrane region" description="Helical" evidence="1">
    <location>
        <begin position="12"/>
        <end position="34"/>
    </location>
</feature>
<dbReference type="STRING" id="1123282.SAMN02745823_00489"/>
<name>A0A1M5UFG9_9FIRM</name>
<dbReference type="PROSITE" id="PS51257">
    <property type="entry name" value="PROKAR_LIPOPROTEIN"/>
    <property type="match status" value="1"/>
</dbReference>
<dbReference type="Proteomes" id="UP000183995">
    <property type="component" value="Unassembled WGS sequence"/>
</dbReference>
<keyword evidence="3" id="KW-1185">Reference proteome</keyword>
<sequence length="58" mass="6258">MSKHRDPKQKRFALAIVVLIAVALLFLSSCAYYVTPNSVAPPTVIPLSAADGSYDTIH</sequence>
<proteinExistence type="predicted"/>
<keyword evidence="1" id="KW-0812">Transmembrane</keyword>
<gene>
    <name evidence="2" type="ORF">SAMN02745823_00489</name>
</gene>
<keyword evidence="1" id="KW-0472">Membrane</keyword>
<dbReference type="AlphaFoldDB" id="A0A1M5UFG9"/>
<reference evidence="2 3" key="1">
    <citation type="submission" date="2016-11" db="EMBL/GenBank/DDBJ databases">
        <authorList>
            <person name="Jaros S."/>
            <person name="Januszkiewicz K."/>
            <person name="Wedrychowicz H."/>
        </authorList>
    </citation>
    <scope>NUCLEOTIDE SEQUENCE [LARGE SCALE GENOMIC DNA]</scope>
    <source>
        <strain evidence="2 3">DSM 10068</strain>
    </source>
</reference>
<dbReference type="RefSeq" id="WP_159435331.1">
    <property type="nucleotide sequence ID" value="NZ_FQXV01000001.1"/>
</dbReference>
<evidence type="ECO:0000313" key="3">
    <source>
        <dbReference type="Proteomes" id="UP000183995"/>
    </source>
</evidence>
<protein>
    <submittedName>
        <fullName evidence="2">Uncharacterized protein</fullName>
    </submittedName>
</protein>
<accession>A0A1M5UFG9</accession>
<organism evidence="2 3">
    <name type="scientific">Sporobacter termitidis DSM 10068</name>
    <dbReference type="NCBI Taxonomy" id="1123282"/>
    <lineage>
        <taxon>Bacteria</taxon>
        <taxon>Bacillati</taxon>
        <taxon>Bacillota</taxon>
        <taxon>Clostridia</taxon>
        <taxon>Eubacteriales</taxon>
        <taxon>Oscillospiraceae</taxon>
        <taxon>Sporobacter</taxon>
    </lineage>
</organism>
<evidence type="ECO:0000313" key="2">
    <source>
        <dbReference type="EMBL" id="SHH61576.1"/>
    </source>
</evidence>
<evidence type="ECO:0000256" key="1">
    <source>
        <dbReference type="SAM" id="Phobius"/>
    </source>
</evidence>
<keyword evidence="1" id="KW-1133">Transmembrane helix</keyword>